<gene>
    <name evidence="1" type="ORF">PG991_000540</name>
</gene>
<keyword evidence="2" id="KW-1185">Reference proteome</keyword>
<evidence type="ECO:0000313" key="2">
    <source>
        <dbReference type="Proteomes" id="UP001396898"/>
    </source>
</evidence>
<accession>A0ABR1SSA6</accession>
<proteinExistence type="predicted"/>
<dbReference type="Proteomes" id="UP001396898">
    <property type="component" value="Unassembled WGS sequence"/>
</dbReference>
<comment type="caution">
    <text evidence="1">The sequence shown here is derived from an EMBL/GenBank/DDBJ whole genome shotgun (WGS) entry which is preliminary data.</text>
</comment>
<evidence type="ECO:0000313" key="1">
    <source>
        <dbReference type="EMBL" id="KAK8037194.1"/>
    </source>
</evidence>
<reference evidence="1 2" key="1">
    <citation type="submission" date="2023-01" db="EMBL/GenBank/DDBJ databases">
        <title>Analysis of 21 Apiospora genomes using comparative genomics revels a genus with tremendous synthesis potential of carbohydrate active enzymes and secondary metabolites.</title>
        <authorList>
            <person name="Sorensen T."/>
        </authorList>
    </citation>
    <scope>NUCLEOTIDE SEQUENCE [LARGE SCALE GENOMIC DNA]</scope>
    <source>
        <strain evidence="1 2">CBS 20057</strain>
    </source>
</reference>
<dbReference type="EMBL" id="JAQQWI010000002">
    <property type="protein sequence ID" value="KAK8037194.1"/>
    <property type="molecule type" value="Genomic_DNA"/>
</dbReference>
<sequence>MELLQIQPALSVERFVQSAWGVYDITSFDLKSLAHYIAYVNKKIQAARPEERLPANVDQLAKLIWLLKTRPNVPRAELLQDQELGLPGSVLDIMVQIMFSIPTLPGSVIGGQLFRPRWKPDESVIMLVSRIFPQRLPDDIAPDNQKVKMQKLSAIYITKYTQVKIQWTDYLSDHLLLSTGINWKTLYIFQHPAFIRAALRSFKDINAVTDREALSRYVYITRLVEGCPSLTMFSGAACRRN</sequence>
<protein>
    <submittedName>
        <fullName evidence="1">Uncharacterized protein</fullName>
    </submittedName>
</protein>
<name>A0ABR1SSA6_9PEZI</name>
<organism evidence="1 2">
    <name type="scientific">Apiospora marii</name>
    <dbReference type="NCBI Taxonomy" id="335849"/>
    <lineage>
        <taxon>Eukaryota</taxon>
        <taxon>Fungi</taxon>
        <taxon>Dikarya</taxon>
        <taxon>Ascomycota</taxon>
        <taxon>Pezizomycotina</taxon>
        <taxon>Sordariomycetes</taxon>
        <taxon>Xylariomycetidae</taxon>
        <taxon>Amphisphaeriales</taxon>
        <taxon>Apiosporaceae</taxon>
        <taxon>Apiospora</taxon>
    </lineage>
</organism>